<dbReference type="InterPro" id="IPR030392">
    <property type="entry name" value="S74_ICA"/>
</dbReference>
<evidence type="ECO:0000313" key="4">
    <source>
        <dbReference type="EMBL" id="SET83536.1"/>
    </source>
</evidence>
<protein>
    <submittedName>
        <fullName evidence="4">Phage minor structural protein, N-terminal region</fullName>
    </submittedName>
</protein>
<evidence type="ECO:0000313" key="5">
    <source>
        <dbReference type="Proteomes" id="UP000198618"/>
    </source>
</evidence>
<dbReference type="Pfam" id="PF13884">
    <property type="entry name" value="Peptidase_S74"/>
    <property type="match status" value="1"/>
</dbReference>
<dbReference type="STRING" id="930131.SAMN05216389_1361"/>
<dbReference type="NCBIfam" id="TIGR01665">
    <property type="entry name" value="put_anti_recept"/>
    <property type="match status" value="1"/>
</dbReference>
<dbReference type="Pfam" id="PF06605">
    <property type="entry name" value="Prophage_tail"/>
    <property type="match status" value="1"/>
</dbReference>
<dbReference type="Proteomes" id="UP000198618">
    <property type="component" value="Unassembled WGS sequence"/>
</dbReference>
<gene>
    <name evidence="4" type="ORF">SAMN05216389_1361</name>
</gene>
<dbReference type="InterPro" id="IPR007119">
    <property type="entry name" value="Phage_tail_spike_N"/>
</dbReference>
<feature type="domain" description="Peptidase S74" evidence="3">
    <location>
        <begin position="610"/>
        <end position="657"/>
    </location>
</feature>
<dbReference type="EMBL" id="FOHE01000036">
    <property type="protein sequence ID" value="SET83536.1"/>
    <property type="molecule type" value="Genomic_DNA"/>
</dbReference>
<feature type="coiled-coil region" evidence="1">
    <location>
        <begin position="338"/>
        <end position="386"/>
    </location>
</feature>
<dbReference type="RefSeq" id="WP_170840863.1">
    <property type="nucleotide sequence ID" value="NZ_FOHE01000036.1"/>
</dbReference>
<sequence>LIENDGRVITKDADGNFMEFIIRIIEDMDDINGTFKIIEAEGGEYELIDEFLTEYVQASVDLSTALSAVLQGTRIEVGEVEYMGEKPVSLKNMSVKQAVYELLNIFGAERRFRVDVKGNRVTRRYLDAVRKRGVNTGKRWEDGKDIISTNRIIDSTTVKTALYGRGASGENDSPRLTFADVEWSKANGDPVDKPLGQTWVGDPDALVKWGYQQGTRHKFGFYDGQEEDPAELLLNTWNRLQEITKSNDTYDINVLQLAEILDLPHETVRLGDTTYAVNRRIYPAVEAETSVIEYRHNLNDRKLSEATLGKFRARYDLSQRFDNVEQIVNDRQGNWDKKPTKQDLLSEAQKAIDEAQERIDAAKEELEQSKIDLEDAENLIQDTIDNPQDYSGNFEGVVAMDSAVLRGTLTAQNATITGTLLGANATFVNLTVEDITAIGGSFQDVTITGTLNSVDGTFVGDLVGARITSNSTIDVTTDLRVGDQIHVGQEGTSRQRGLFFGTTTANGGVFVEPGDSNVYVSAGGSGDVVLDTVYAYIGSDHFNNRIVTRGYLEDNQYYHSGDSPSFYDTSTTYLSLGGAFRYSGGYFDAPNGSVTISQNRVAANIIEQLSSSQFKKNIQMWEENATDMIASTPMKQYQYNNELDEEFPHVGIIVEDAPAWVVGLTGEGVEPYKMAALAWKAIQELNERLRMVENRED</sequence>
<name>A0A1I0HHR8_9BACI</name>
<dbReference type="AlphaFoldDB" id="A0A1I0HHR8"/>
<dbReference type="InterPro" id="IPR010572">
    <property type="entry name" value="Tail_dom"/>
</dbReference>
<keyword evidence="5" id="KW-1185">Reference proteome</keyword>
<accession>A0A1I0HHR8</accession>
<evidence type="ECO:0000256" key="1">
    <source>
        <dbReference type="SAM" id="Coils"/>
    </source>
</evidence>
<proteinExistence type="predicted"/>
<keyword evidence="1" id="KW-0175">Coiled coil</keyword>
<evidence type="ECO:0000259" key="3">
    <source>
        <dbReference type="Pfam" id="PF13884"/>
    </source>
</evidence>
<feature type="domain" description="Tail spike" evidence="2">
    <location>
        <begin position="45"/>
        <end position="312"/>
    </location>
</feature>
<evidence type="ECO:0000259" key="2">
    <source>
        <dbReference type="Pfam" id="PF06605"/>
    </source>
</evidence>
<organism evidence="4 5">
    <name type="scientific">Oceanobacillus limi</name>
    <dbReference type="NCBI Taxonomy" id="930131"/>
    <lineage>
        <taxon>Bacteria</taxon>
        <taxon>Bacillati</taxon>
        <taxon>Bacillota</taxon>
        <taxon>Bacilli</taxon>
        <taxon>Bacillales</taxon>
        <taxon>Bacillaceae</taxon>
        <taxon>Oceanobacillus</taxon>
    </lineage>
</organism>
<feature type="non-terminal residue" evidence="4">
    <location>
        <position position="1"/>
    </location>
</feature>
<reference evidence="4 5" key="1">
    <citation type="submission" date="2016-10" db="EMBL/GenBank/DDBJ databases">
        <authorList>
            <person name="de Groot N.N."/>
        </authorList>
    </citation>
    <scope>NUCLEOTIDE SEQUENCE [LARGE SCALE GENOMIC DNA]</scope>
    <source>
        <strain evidence="4 5">IBRC-M 10780</strain>
    </source>
</reference>